<comment type="similarity">
    <text evidence="1">Belongs to the AB hydrolase superfamily. AB hydrolase 4 family.</text>
</comment>
<keyword evidence="2" id="KW-1133">Transmembrane helix</keyword>
<dbReference type="InterPro" id="IPR022742">
    <property type="entry name" value="Hydrolase_4"/>
</dbReference>
<dbReference type="InterPro" id="IPR029058">
    <property type="entry name" value="AB_hydrolase_fold"/>
</dbReference>
<gene>
    <name evidence="4" type="ORF">WJX84_003279</name>
</gene>
<dbReference type="PANTHER" id="PTHR10794">
    <property type="entry name" value="ABHYDROLASE DOMAIN-CONTAINING PROTEIN"/>
    <property type="match status" value="1"/>
</dbReference>
<dbReference type="Proteomes" id="UP001485043">
    <property type="component" value="Unassembled WGS sequence"/>
</dbReference>
<dbReference type="EMBL" id="JALJOV010001042">
    <property type="protein sequence ID" value="KAK9855779.1"/>
    <property type="molecule type" value="Genomic_DNA"/>
</dbReference>
<dbReference type="SUPFAM" id="SSF53474">
    <property type="entry name" value="alpha/beta-Hydrolases"/>
    <property type="match status" value="1"/>
</dbReference>
<dbReference type="InterPro" id="IPR050960">
    <property type="entry name" value="AB_hydrolase_4_sf"/>
</dbReference>
<sequence length="194" mass="21098">MFVQWYVAAPFIGIGIAAFILGRPGPVKPFVHIGRSDRVFSNCRRLNSPYEVRPYLSNGHIETLFAAIFRKSAAVKYNRTVLTGPDGGQTAIDSPVTQELCKETPIVLLLPGLASSSRNTYVQHLAAITASAGFRTLVLNGRGCGSRLSTPKTFSASFTGDVRQLVVQLQVEYPQAPLFAVGWSLGANILLRYL</sequence>
<evidence type="ECO:0000259" key="3">
    <source>
        <dbReference type="Pfam" id="PF12146"/>
    </source>
</evidence>
<dbReference type="GO" id="GO:0047372">
    <property type="term" value="F:monoacylglycerol lipase activity"/>
    <property type="evidence" value="ECO:0007669"/>
    <property type="project" value="TreeGrafter"/>
</dbReference>
<evidence type="ECO:0000313" key="5">
    <source>
        <dbReference type="Proteomes" id="UP001485043"/>
    </source>
</evidence>
<accession>A0AAW1SR61</accession>
<name>A0AAW1SR61_9CHLO</name>
<feature type="non-terminal residue" evidence="4">
    <location>
        <position position="194"/>
    </location>
</feature>
<dbReference type="Gene3D" id="3.40.50.1820">
    <property type="entry name" value="alpha/beta hydrolase"/>
    <property type="match status" value="1"/>
</dbReference>
<dbReference type="AlphaFoldDB" id="A0AAW1SR61"/>
<organism evidence="4 5">
    <name type="scientific">Apatococcus fuscideae</name>
    <dbReference type="NCBI Taxonomy" id="2026836"/>
    <lineage>
        <taxon>Eukaryota</taxon>
        <taxon>Viridiplantae</taxon>
        <taxon>Chlorophyta</taxon>
        <taxon>core chlorophytes</taxon>
        <taxon>Trebouxiophyceae</taxon>
        <taxon>Chlorellales</taxon>
        <taxon>Chlorellaceae</taxon>
        <taxon>Apatococcus</taxon>
    </lineage>
</organism>
<evidence type="ECO:0000256" key="1">
    <source>
        <dbReference type="ARBA" id="ARBA00010884"/>
    </source>
</evidence>
<reference evidence="4 5" key="1">
    <citation type="journal article" date="2024" name="Nat. Commun.">
        <title>Phylogenomics reveals the evolutionary origins of lichenization in chlorophyte algae.</title>
        <authorList>
            <person name="Puginier C."/>
            <person name="Libourel C."/>
            <person name="Otte J."/>
            <person name="Skaloud P."/>
            <person name="Haon M."/>
            <person name="Grisel S."/>
            <person name="Petersen M."/>
            <person name="Berrin J.G."/>
            <person name="Delaux P.M."/>
            <person name="Dal Grande F."/>
            <person name="Keller J."/>
        </authorList>
    </citation>
    <scope>NUCLEOTIDE SEQUENCE [LARGE SCALE GENOMIC DNA]</scope>
    <source>
        <strain evidence="4 5">SAG 2523</strain>
    </source>
</reference>
<evidence type="ECO:0000256" key="2">
    <source>
        <dbReference type="SAM" id="Phobius"/>
    </source>
</evidence>
<protein>
    <recommendedName>
        <fullName evidence="3">Serine aminopeptidase S33 domain-containing protein</fullName>
    </recommendedName>
</protein>
<proteinExistence type="inferred from homology"/>
<dbReference type="GO" id="GO:0034338">
    <property type="term" value="F:short-chain carboxylesterase activity"/>
    <property type="evidence" value="ECO:0007669"/>
    <property type="project" value="TreeGrafter"/>
</dbReference>
<feature type="transmembrane region" description="Helical" evidence="2">
    <location>
        <begin position="6"/>
        <end position="22"/>
    </location>
</feature>
<dbReference type="Pfam" id="PF12146">
    <property type="entry name" value="Hydrolase_4"/>
    <property type="match status" value="1"/>
</dbReference>
<keyword evidence="5" id="KW-1185">Reference proteome</keyword>
<keyword evidence="2" id="KW-0472">Membrane</keyword>
<comment type="caution">
    <text evidence="4">The sequence shown here is derived from an EMBL/GenBank/DDBJ whole genome shotgun (WGS) entry which is preliminary data.</text>
</comment>
<dbReference type="PANTHER" id="PTHR10794:SF84">
    <property type="entry name" value="ESTERASE_LIPASE_THIOESTERASE FAMILY PROTEIN"/>
    <property type="match status" value="1"/>
</dbReference>
<keyword evidence="2" id="KW-0812">Transmembrane</keyword>
<feature type="domain" description="Serine aminopeptidase S33" evidence="3">
    <location>
        <begin position="106"/>
        <end position="194"/>
    </location>
</feature>
<evidence type="ECO:0000313" key="4">
    <source>
        <dbReference type="EMBL" id="KAK9855779.1"/>
    </source>
</evidence>